<dbReference type="SMART" id="SM00343">
    <property type="entry name" value="ZnF_C2HC"/>
    <property type="match status" value="2"/>
</dbReference>
<dbReference type="SUPFAM" id="SSF57756">
    <property type="entry name" value="Retrovirus zinc finger-like domains"/>
    <property type="match status" value="2"/>
</dbReference>
<dbReference type="InterPro" id="IPR036875">
    <property type="entry name" value="Znf_CCHC_sf"/>
</dbReference>
<dbReference type="GO" id="GO:0008270">
    <property type="term" value="F:zinc ion binding"/>
    <property type="evidence" value="ECO:0007669"/>
    <property type="project" value="UniProtKB-KW"/>
</dbReference>
<dbReference type="Proteomes" id="UP000838878">
    <property type="component" value="Chromosome 8"/>
</dbReference>
<dbReference type="Gene3D" id="4.10.60.10">
    <property type="entry name" value="Zinc finger, CCHC-type"/>
    <property type="match status" value="2"/>
</dbReference>
<keyword evidence="1" id="KW-0862">Zinc</keyword>
<dbReference type="AlphaFoldDB" id="A0A8J9V1M9"/>
<sequence>MKSFSYLKRKLYDRDNKVLDNKRFRPSTSEPLTCNYCGKLGHKINDCRKRKFNAYQTQSASTNSSSVATPNMKKNVICFTCGEKGHIATHCSNFGTRGSSSTNGKAGNGGALPPRRVDYCETQGVTVQLKHSGQKNELTNMHGGLFHGNKLPHNLPEKDPPSR</sequence>
<dbReference type="OrthoDB" id="116216at2759"/>
<keyword evidence="4" id="KW-1185">Reference proteome</keyword>
<dbReference type="PROSITE" id="PS50158">
    <property type="entry name" value="ZF_CCHC"/>
    <property type="match status" value="2"/>
</dbReference>
<evidence type="ECO:0000313" key="4">
    <source>
        <dbReference type="Proteomes" id="UP000838878"/>
    </source>
</evidence>
<dbReference type="GO" id="GO:0003676">
    <property type="term" value="F:nucleic acid binding"/>
    <property type="evidence" value="ECO:0007669"/>
    <property type="project" value="InterPro"/>
</dbReference>
<organism evidence="3 4">
    <name type="scientific">Brenthis ino</name>
    <name type="common">lesser marbled fritillary</name>
    <dbReference type="NCBI Taxonomy" id="405034"/>
    <lineage>
        <taxon>Eukaryota</taxon>
        <taxon>Metazoa</taxon>
        <taxon>Ecdysozoa</taxon>
        <taxon>Arthropoda</taxon>
        <taxon>Hexapoda</taxon>
        <taxon>Insecta</taxon>
        <taxon>Pterygota</taxon>
        <taxon>Neoptera</taxon>
        <taxon>Endopterygota</taxon>
        <taxon>Lepidoptera</taxon>
        <taxon>Glossata</taxon>
        <taxon>Ditrysia</taxon>
        <taxon>Papilionoidea</taxon>
        <taxon>Nymphalidae</taxon>
        <taxon>Heliconiinae</taxon>
        <taxon>Argynnini</taxon>
        <taxon>Brenthis</taxon>
    </lineage>
</organism>
<keyword evidence="1" id="KW-0863">Zinc-finger</keyword>
<gene>
    <name evidence="3" type="ORF">BINO364_LOCUS15496</name>
</gene>
<evidence type="ECO:0000259" key="2">
    <source>
        <dbReference type="PROSITE" id="PS50158"/>
    </source>
</evidence>
<name>A0A8J9V1M9_9NEOP</name>
<evidence type="ECO:0000313" key="3">
    <source>
        <dbReference type="EMBL" id="CAH0730521.1"/>
    </source>
</evidence>
<reference evidence="3" key="1">
    <citation type="submission" date="2021-12" db="EMBL/GenBank/DDBJ databases">
        <authorList>
            <person name="Martin H S."/>
        </authorList>
    </citation>
    <scope>NUCLEOTIDE SEQUENCE</scope>
</reference>
<accession>A0A8J9V1M9</accession>
<protein>
    <recommendedName>
        <fullName evidence="2">CCHC-type domain-containing protein</fullName>
    </recommendedName>
</protein>
<keyword evidence="1" id="KW-0479">Metal-binding</keyword>
<dbReference type="EMBL" id="OV170228">
    <property type="protein sequence ID" value="CAH0730521.1"/>
    <property type="molecule type" value="Genomic_DNA"/>
</dbReference>
<feature type="domain" description="CCHC-type" evidence="2">
    <location>
        <begin position="78"/>
        <end position="93"/>
    </location>
</feature>
<dbReference type="InterPro" id="IPR001878">
    <property type="entry name" value="Znf_CCHC"/>
</dbReference>
<proteinExistence type="predicted"/>
<evidence type="ECO:0000256" key="1">
    <source>
        <dbReference type="PROSITE-ProRule" id="PRU00047"/>
    </source>
</evidence>
<feature type="non-terminal residue" evidence="3">
    <location>
        <position position="163"/>
    </location>
</feature>
<feature type="domain" description="CCHC-type" evidence="2">
    <location>
        <begin position="34"/>
        <end position="49"/>
    </location>
</feature>
<dbReference type="Pfam" id="PF00098">
    <property type="entry name" value="zf-CCHC"/>
    <property type="match status" value="2"/>
</dbReference>